<dbReference type="Proteomes" id="UP000823893">
    <property type="component" value="Unassembled WGS sequence"/>
</dbReference>
<comment type="caution">
    <text evidence="3">The sequence shown here is derived from an EMBL/GenBank/DDBJ whole genome shotgun (WGS) entry which is preliminary data.</text>
</comment>
<feature type="compositionally biased region" description="Acidic residues" evidence="1">
    <location>
        <begin position="49"/>
        <end position="61"/>
    </location>
</feature>
<dbReference type="Gene3D" id="3.40.50.1820">
    <property type="entry name" value="alpha/beta hydrolase"/>
    <property type="match status" value="1"/>
</dbReference>
<dbReference type="GO" id="GO:0016747">
    <property type="term" value="F:acyltransferase activity, transferring groups other than amino-acyl groups"/>
    <property type="evidence" value="ECO:0007669"/>
    <property type="project" value="TreeGrafter"/>
</dbReference>
<organism evidence="3 4">
    <name type="scientific">Candidatus Blautia merdigallinarum</name>
    <dbReference type="NCBI Taxonomy" id="2838495"/>
    <lineage>
        <taxon>Bacteria</taxon>
        <taxon>Bacillati</taxon>
        <taxon>Bacillota</taxon>
        <taxon>Clostridia</taxon>
        <taxon>Lachnospirales</taxon>
        <taxon>Lachnospiraceae</taxon>
        <taxon>Blautia</taxon>
    </lineage>
</organism>
<name>A0A9D2N6Q4_9FIRM</name>
<feature type="signal peptide" evidence="2">
    <location>
        <begin position="1"/>
        <end position="21"/>
    </location>
</feature>
<feature type="compositionally biased region" description="Basic and acidic residues" evidence="1">
    <location>
        <begin position="39"/>
        <end position="48"/>
    </location>
</feature>
<evidence type="ECO:0000256" key="2">
    <source>
        <dbReference type="SAM" id="SignalP"/>
    </source>
</evidence>
<evidence type="ECO:0000313" key="4">
    <source>
        <dbReference type="Proteomes" id="UP000823893"/>
    </source>
</evidence>
<dbReference type="PANTHER" id="PTHR48098:SF1">
    <property type="entry name" value="DIACYLGLYCEROL ACYLTRANSFERASE_MYCOLYLTRANSFERASE AG85A"/>
    <property type="match status" value="1"/>
</dbReference>
<proteinExistence type="predicted"/>
<feature type="region of interest" description="Disordered" evidence="1">
    <location>
        <begin position="21"/>
        <end position="68"/>
    </location>
</feature>
<dbReference type="InterPro" id="IPR000801">
    <property type="entry name" value="Esterase-like"/>
</dbReference>
<dbReference type="Pfam" id="PF00756">
    <property type="entry name" value="Esterase"/>
    <property type="match status" value="1"/>
</dbReference>
<dbReference type="EMBL" id="DWWV01000122">
    <property type="protein sequence ID" value="HJC11036.1"/>
    <property type="molecule type" value="Genomic_DNA"/>
</dbReference>
<dbReference type="PANTHER" id="PTHR48098">
    <property type="entry name" value="ENTEROCHELIN ESTERASE-RELATED"/>
    <property type="match status" value="1"/>
</dbReference>
<dbReference type="SUPFAM" id="SSF53474">
    <property type="entry name" value="alpha/beta-Hydrolases"/>
    <property type="match status" value="1"/>
</dbReference>
<feature type="chain" id="PRO_5038844494" description="Endo-1,4-beta-xylanase" evidence="2">
    <location>
        <begin position="22"/>
        <end position="357"/>
    </location>
</feature>
<reference evidence="3" key="2">
    <citation type="submission" date="2021-04" db="EMBL/GenBank/DDBJ databases">
        <authorList>
            <person name="Gilroy R."/>
        </authorList>
    </citation>
    <scope>NUCLEOTIDE SEQUENCE</scope>
    <source>
        <strain evidence="3">ChiSxjej6B18-287</strain>
    </source>
</reference>
<keyword evidence="2" id="KW-0732">Signal</keyword>
<gene>
    <name evidence="3" type="ORF">H9935_09535</name>
</gene>
<reference evidence="3" key="1">
    <citation type="journal article" date="2021" name="PeerJ">
        <title>Extensive microbial diversity within the chicken gut microbiome revealed by metagenomics and culture.</title>
        <authorList>
            <person name="Gilroy R."/>
            <person name="Ravi A."/>
            <person name="Getino M."/>
            <person name="Pursley I."/>
            <person name="Horton D.L."/>
            <person name="Alikhan N.F."/>
            <person name="Baker D."/>
            <person name="Gharbi K."/>
            <person name="Hall N."/>
            <person name="Watson M."/>
            <person name="Adriaenssens E.M."/>
            <person name="Foster-Nyarko E."/>
            <person name="Jarju S."/>
            <person name="Secka A."/>
            <person name="Antonio M."/>
            <person name="Oren A."/>
            <person name="Chaudhuri R.R."/>
            <person name="La Ragione R."/>
            <person name="Hildebrand F."/>
            <person name="Pallen M.J."/>
        </authorList>
    </citation>
    <scope>NUCLEOTIDE SEQUENCE</scope>
    <source>
        <strain evidence="3">ChiSxjej6B18-287</strain>
    </source>
</reference>
<dbReference type="InterPro" id="IPR050583">
    <property type="entry name" value="Mycobacterial_A85_antigen"/>
</dbReference>
<dbReference type="InterPro" id="IPR029058">
    <property type="entry name" value="AB_hydrolase_fold"/>
</dbReference>
<sequence length="357" mass="40451">MKKYRLLAGCLALLVFGAGCGQTGTEENKRSSEQSAPAGEERLDKEEASDQTEEAVTETEGETVTRGALPEELAEIPQDYFSQSDQQGTLVELEYDTYESMTYEEQEQVLYKRAIVYLPYGYSEDTQYNVFYLMHGGWSNETTYLGTPDQPAEFKNVLDNGIADGKIQPIIVVCPTYNNESESDSSDYSLALRLTENYHNELINDLIPAVEGTYSTYAEDTTLDGIRNSRDHRAFCGFSMGSVATWRTFQYCLDYFRYFMPSSGNLTSDGEYMASIVKDSGHEWNDFFIFAASGTEDFAYASFKNQIEAMADVSDGTFRYADNEREGNLYFLEQEGGTHSGEYAMEYFYNGLCWIWK</sequence>
<dbReference type="PROSITE" id="PS51257">
    <property type="entry name" value="PROKAR_LIPOPROTEIN"/>
    <property type="match status" value="1"/>
</dbReference>
<evidence type="ECO:0008006" key="5">
    <source>
        <dbReference type="Google" id="ProtNLM"/>
    </source>
</evidence>
<evidence type="ECO:0000256" key="1">
    <source>
        <dbReference type="SAM" id="MobiDB-lite"/>
    </source>
</evidence>
<accession>A0A9D2N6Q4</accession>
<evidence type="ECO:0000313" key="3">
    <source>
        <dbReference type="EMBL" id="HJC11036.1"/>
    </source>
</evidence>
<dbReference type="AlphaFoldDB" id="A0A9D2N6Q4"/>
<protein>
    <recommendedName>
        <fullName evidence="5">Endo-1,4-beta-xylanase</fullName>
    </recommendedName>
</protein>